<dbReference type="GO" id="GO:0005507">
    <property type="term" value="F:copper ion binding"/>
    <property type="evidence" value="ECO:0007669"/>
    <property type="project" value="TreeGrafter"/>
</dbReference>
<evidence type="ECO:0000256" key="5">
    <source>
        <dbReference type="ARBA" id="ARBA00022801"/>
    </source>
</evidence>
<evidence type="ECO:0000256" key="3">
    <source>
        <dbReference type="ARBA" id="ARBA00022679"/>
    </source>
</evidence>
<keyword evidence="5" id="KW-0378">Hydrolase</keyword>
<comment type="catalytic activity">
    <reaction evidence="1">
        <text>inosine + phosphate = alpha-D-ribose 1-phosphate + hypoxanthine</text>
        <dbReference type="Rhea" id="RHEA:27646"/>
        <dbReference type="ChEBI" id="CHEBI:17368"/>
        <dbReference type="ChEBI" id="CHEBI:17596"/>
        <dbReference type="ChEBI" id="CHEBI:43474"/>
        <dbReference type="ChEBI" id="CHEBI:57720"/>
        <dbReference type="EC" id="2.4.2.1"/>
    </reaction>
    <physiologicalReaction direction="left-to-right" evidence="1">
        <dbReference type="Rhea" id="RHEA:27647"/>
    </physiologicalReaction>
</comment>
<dbReference type="PANTHER" id="PTHR30616:SF2">
    <property type="entry name" value="PURINE NUCLEOSIDE PHOSPHORYLASE LACC1"/>
    <property type="match status" value="1"/>
</dbReference>
<dbReference type="SUPFAM" id="SSF64438">
    <property type="entry name" value="CNF1/YfiH-like putative cysteine hydrolases"/>
    <property type="match status" value="1"/>
</dbReference>
<comment type="similarity">
    <text evidence="2">Belongs to the purine nucleoside phosphorylase YfiH/LACC1 family.</text>
</comment>
<dbReference type="AlphaFoldDB" id="A0A7C1BAL7"/>
<dbReference type="Gene3D" id="3.60.140.10">
    <property type="entry name" value="CNF1/YfiH-like putative cysteine hydrolases"/>
    <property type="match status" value="1"/>
</dbReference>
<dbReference type="InterPro" id="IPR038371">
    <property type="entry name" value="Cu_polyphenol_OxRdtase_sf"/>
</dbReference>
<keyword evidence="4" id="KW-0479">Metal-binding</keyword>
<evidence type="ECO:0000256" key="6">
    <source>
        <dbReference type="ARBA" id="ARBA00022833"/>
    </source>
</evidence>
<evidence type="ECO:0000256" key="2">
    <source>
        <dbReference type="ARBA" id="ARBA00007353"/>
    </source>
</evidence>
<protein>
    <submittedName>
        <fullName evidence="10">Laccase domain-containing protein</fullName>
    </submittedName>
</protein>
<evidence type="ECO:0000256" key="8">
    <source>
        <dbReference type="ARBA" id="ARBA00048968"/>
    </source>
</evidence>
<sequence>MTGKWVLEAKPVPHLRFESKHPFLLLFSARHGLSFLERYSVRSYCYLKQVHGDKIIEISRGFCPRGDMEGDGFLVREHGIFAGIRVADCYPVFIGDPIRKNAVLIHAGWRGLKAGIIASAMDLLTEEGSDPQDLVAAAGPGISGEVYEVGEDVGSLFPGFVRREGAKLFLDLRGFIRAELLRRGVAGDNIVFAPYCTYRDDKLFHSRRREGERTGYMWAIMGLI</sequence>
<comment type="caution">
    <text evidence="10">The sequence shown here is derived from an EMBL/GenBank/DDBJ whole genome shotgun (WGS) entry which is preliminary data.</text>
</comment>
<dbReference type="GO" id="GO:0016787">
    <property type="term" value="F:hydrolase activity"/>
    <property type="evidence" value="ECO:0007669"/>
    <property type="project" value="UniProtKB-KW"/>
</dbReference>
<dbReference type="Pfam" id="PF02578">
    <property type="entry name" value="Cu-oxidase_4"/>
    <property type="match status" value="1"/>
</dbReference>
<evidence type="ECO:0000256" key="9">
    <source>
        <dbReference type="ARBA" id="ARBA00049893"/>
    </source>
</evidence>
<evidence type="ECO:0000313" key="10">
    <source>
        <dbReference type="EMBL" id="HDM90571.1"/>
    </source>
</evidence>
<comment type="catalytic activity">
    <reaction evidence="9">
        <text>S-methyl-5'-thioadenosine + phosphate = 5-(methylsulfanyl)-alpha-D-ribose 1-phosphate + adenine</text>
        <dbReference type="Rhea" id="RHEA:11852"/>
        <dbReference type="ChEBI" id="CHEBI:16708"/>
        <dbReference type="ChEBI" id="CHEBI:17509"/>
        <dbReference type="ChEBI" id="CHEBI:43474"/>
        <dbReference type="ChEBI" id="CHEBI:58533"/>
        <dbReference type="EC" id="2.4.2.28"/>
    </reaction>
    <physiologicalReaction direction="left-to-right" evidence="9">
        <dbReference type="Rhea" id="RHEA:11853"/>
    </physiologicalReaction>
</comment>
<keyword evidence="6" id="KW-0862">Zinc</keyword>
<dbReference type="InterPro" id="IPR003730">
    <property type="entry name" value="Cu_polyphenol_OxRdtase"/>
</dbReference>
<dbReference type="Proteomes" id="UP000885931">
    <property type="component" value="Unassembled WGS sequence"/>
</dbReference>
<name>A0A7C1BAL7_UNCW3</name>
<keyword evidence="3" id="KW-0808">Transferase</keyword>
<reference evidence="10" key="1">
    <citation type="journal article" date="2020" name="mSystems">
        <title>Genome- and Community-Level Interaction Insights into Carbon Utilization and Element Cycling Functions of Hydrothermarchaeota in Hydrothermal Sediment.</title>
        <authorList>
            <person name="Zhou Z."/>
            <person name="Liu Y."/>
            <person name="Xu W."/>
            <person name="Pan J."/>
            <person name="Luo Z.H."/>
            <person name="Li M."/>
        </authorList>
    </citation>
    <scope>NUCLEOTIDE SEQUENCE [LARGE SCALE GENOMIC DNA]</scope>
    <source>
        <strain evidence="10">HyVt-237</strain>
    </source>
</reference>
<gene>
    <name evidence="10" type="ORF">ENG67_05125</name>
</gene>
<comment type="catalytic activity">
    <reaction evidence="7">
        <text>adenosine + H2O + H(+) = inosine + NH4(+)</text>
        <dbReference type="Rhea" id="RHEA:24408"/>
        <dbReference type="ChEBI" id="CHEBI:15377"/>
        <dbReference type="ChEBI" id="CHEBI:15378"/>
        <dbReference type="ChEBI" id="CHEBI:16335"/>
        <dbReference type="ChEBI" id="CHEBI:17596"/>
        <dbReference type="ChEBI" id="CHEBI:28938"/>
        <dbReference type="EC" id="3.5.4.4"/>
    </reaction>
    <physiologicalReaction direction="left-to-right" evidence="7">
        <dbReference type="Rhea" id="RHEA:24409"/>
    </physiologicalReaction>
</comment>
<evidence type="ECO:0000256" key="4">
    <source>
        <dbReference type="ARBA" id="ARBA00022723"/>
    </source>
</evidence>
<dbReference type="GO" id="GO:0017061">
    <property type="term" value="F:S-methyl-5-thioadenosine phosphorylase activity"/>
    <property type="evidence" value="ECO:0007669"/>
    <property type="project" value="UniProtKB-EC"/>
</dbReference>
<organism evidence="10">
    <name type="scientific">candidate division WOR-3 bacterium</name>
    <dbReference type="NCBI Taxonomy" id="2052148"/>
    <lineage>
        <taxon>Bacteria</taxon>
        <taxon>Bacteria division WOR-3</taxon>
    </lineage>
</organism>
<dbReference type="InterPro" id="IPR011324">
    <property type="entry name" value="Cytotoxic_necrot_fac-like_cat"/>
</dbReference>
<dbReference type="PANTHER" id="PTHR30616">
    <property type="entry name" value="UNCHARACTERIZED PROTEIN YFIH"/>
    <property type="match status" value="1"/>
</dbReference>
<comment type="catalytic activity">
    <reaction evidence="8">
        <text>adenosine + phosphate = alpha-D-ribose 1-phosphate + adenine</text>
        <dbReference type="Rhea" id="RHEA:27642"/>
        <dbReference type="ChEBI" id="CHEBI:16335"/>
        <dbReference type="ChEBI" id="CHEBI:16708"/>
        <dbReference type="ChEBI" id="CHEBI:43474"/>
        <dbReference type="ChEBI" id="CHEBI:57720"/>
        <dbReference type="EC" id="2.4.2.1"/>
    </reaction>
    <physiologicalReaction direction="left-to-right" evidence="8">
        <dbReference type="Rhea" id="RHEA:27643"/>
    </physiologicalReaction>
</comment>
<dbReference type="CDD" id="cd16833">
    <property type="entry name" value="YfiH"/>
    <property type="match status" value="1"/>
</dbReference>
<evidence type="ECO:0000256" key="1">
    <source>
        <dbReference type="ARBA" id="ARBA00000553"/>
    </source>
</evidence>
<accession>A0A7C1BAL7</accession>
<dbReference type="EMBL" id="DRBW01000192">
    <property type="protein sequence ID" value="HDM90571.1"/>
    <property type="molecule type" value="Genomic_DNA"/>
</dbReference>
<proteinExistence type="inferred from homology"/>
<evidence type="ECO:0000256" key="7">
    <source>
        <dbReference type="ARBA" id="ARBA00047989"/>
    </source>
</evidence>